<dbReference type="Pfam" id="PF01546">
    <property type="entry name" value="Peptidase_M20"/>
    <property type="match status" value="1"/>
</dbReference>
<dbReference type="EMBL" id="DQ384330">
    <property type="protein sequence ID" value="ABD46581.1"/>
    <property type="molecule type" value="mRNA"/>
</dbReference>
<dbReference type="GO" id="GO:0006508">
    <property type="term" value="P:proteolysis"/>
    <property type="evidence" value="ECO:0007669"/>
    <property type="project" value="UniProtKB-KW"/>
</dbReference>
<evidence type="ECO:0000313" key="4">
    <source>
        <dbReference type="EMBL" id="ABD46581.1"/>
    </source>
</evidence>
<evidence type="ECO:0000256" key="2">
    <source>
        <dbReference type="ARBA" id="ARBA00022723"/>
    </source>
</evidence>
<name>Q27SM8_VERVE</name>
<dbReference type="PANTHER" id="PTHR43270:SF4">
    <property type="entry name" value="CARNOSINE DIPEPTIDASE 2, ISOFORM A"/>
    <property type="match status" value="1"/>
</dbReference>
<dbReference type="GO" id="GO:0008233">
    <property type="term" value="F:peptidase activity"/>
    <property type="evidence" value="ECO:0007669"/>
    <property type="project" value="UniProtKB-KW"/>
</dbReference>
<keyword evidence="2" id="KW-0479">Metal-binding</keyword>
<evidence type="ECO:0000256" key="3">
    <source>
        <dbReference type="ARBA" id="ARBA00022801"/>
    </source>
</evidence>
<dbReference type="MEROPS" id="M20.A18"/>
<dbReference type="InterPro" id="IPR051458">
    <property type="entry name" value="Cyt/Met_Dipeptidase"/>
</dbReference>
<protein>
    <submittedName>
        <fullName evidence="4">Succinyl-diaminopimelate desuccinylase-like protein B</fullName>
    </submittedName>
</protein>
<keyword evidence="1" id="KW-0645">Protease</keyword>
<organism evidence="4">
    <name type="scientific">Vermamoeba vermiformis</name>
    <name type="common">Amoeba</name>
    <name type="synonym">Hartmannella vermiformis</name>
    <dbReference type="NCBI Taxonomy" id="5778"/>
    <lineage>
        <taxon>Eukaryota</taxon>
        <taxon>Amoebozoa</taxon>
        <taxon>Tubulinea</taxon>
        <taxon>Echinamoebida</taxon>
        <taxon>Vermamoeba</taxon>
    </lineage>
</organism>
<keyword evidence="3" id="KW-0378">Hydrolase</keyword>
<dbReference type="Gene3D" id="3.40.630.10">
    <property type="entry name" value="Zn peptidases"/>
    <property type="match status" value="1"/>
</dbReference>
<dbReference type="SUPFAM" id="SSF53187">
    <property type="entry name" value="Zn-dependent exopeptidases"/>
    <property type="match status" value="1"/>
</dbReference>
<accession>Q27SM8</accession>
<reference evidence="4" key="1">
    <citation type="journal article" date="2006" name="J. Mol. Evol.">
        <title>The frequency of eubacterium-to-eukaryote lateral gene transfers shows significant cross-taxa variation within amoebozoa.</title>
        <authorList>
            <person name="Watkins R.F."/>
            <person name="Gray M.W."/>
        </authorList>
    </citation>
    <scope>NUCLEOTIDE SEQUENCE</scope>
</reference>
<feature type="non-terminal residue" evidence="4">
    <location>
        <position position="1"/>
    </location>
</feature>
<dbReference type="GO" id="GO:0046872">
    <property type="term" value="F:metal ion binding"/>
    <property type="evidence" value="ECO:0007669"/>
    <property type="project" value="UniProtKB-KW"/>
</dbReference>
<sequence length="220" mass="24364">YTYVDKFWDSSIIPTLSKYIEIPNQSPAFDKEWKVAGHTDKAVALLTDWVKAQNVPGLELEVLQEDGRTPLIFMTVPSNGDLDRTILMYGHFDKQPPLTDSWAEGLHPYKPVIKDGKLYGRGGADDGYSIFAAICAIKSLKESGAHHSRIVIVIEGCEESGSPDLPHYISKLKDRIRVPDLIVCLDSGCGTYDQFWITTSLRGIVAGILKVEVTKEGSHS</sequence>
<dbReference type="PANTHER" id="PTHR43270">
    <property type="entry name" value="BETA-ALA-HIS DIPEPTIDASE"/>
    <property type="match status" value="1"/>
</dbReference>
<evidence type="ECO:0000256" key="1">
    <source>
        <dbReference type="ARBA" id="ARBA00022670"/>
    </source>
</evidence>
<dbReference type="InterPro" id="IPR002933">
    <property type="entry name" value="Peptidase_M20"/>
</dbReference>
<dbReference type="AlphaFoldDB" id="Q27SM8"/>
<proteinExistence type="evidence at transcript level"/>
<feature type="non-terminal residue" evidence="4">
    <location>
        <position position="220"/>
    </location>
</feature>